<evidence type="ECO:0000313" key="2">
    <source>
        <dbReference type="Proteomes" id="UP000006001"/>
    </source>
</evidence>
<reference evidence="1" key="1">
    <citation type="submission" date="2009-10" db="EMBL/GenBank/DDBJ databases">
        <authorList>
            <person name="Weinstock G."/>
            <person name="Sodergren E."/>
            <person name="Clifton S."/>
            <person name="Fulton L."/>
            <person name="Fulton B."/>
            <person name="Courtney L."/>
            <person name="Fronick C."/>
            <person name="Harrison M."/>
            <person name="Strong C."/>
            <person name="Farmer C."/>
            <person name="Delahaunty K."/>
            <person name="Markovic C."/>
            <person name="Hall O."/>
            <person name="Minx P."/>
            <person name="Tomlinson C."/>
            <person name="Mitreva M."/>
            <person name="Nelson J."/>
            <person name="Hou S."/>
            <person name="Wollam A."/>
            <person name="Pepin K.H."/>
            <person name="Johnson M."/>
            <person name="Bhonagiri V."/>
            <person name="Nash W.E."/>
            <person name="Warren W."/>
            <person name="Chinwalla A."/>
            <person name="Mardis E.R."/>
            <person name="Wilson R.K."/>
        </authorList>
    </citation>
    <scope>NUCLEOTIDE SEQUENCE [LARGE SCALE GENOMIC DNA]</scope>
    <source>
        <strain evidence="1">ATCC 700122</strain>
    </source>
</reference>
<comment type="caution">
    <text evidence="1">The sequence shown here is derived from an EMBL/GenBank/DDBJ whole genome shotgun (WGS) entry which is preliminary data.</text>
</comment>
<dbReference type="Proteomes" id="UP000006001">
    <property type="component" value="Unassembled WGS sequence"/>
</dbReference>
<dbReference type="EMBL" id="ACUX02000004">
    <property type="protein sequence ID" value="EEZ62019.1"/>
    <property type="molecule type" value="Genomic_DNA"/>
</dbReference>
<dbReference type="HOGENOM" id="CLU_3205351_0_0_11"/>
<evidence type="ECO:0000313" key="1">
    <source>
        <dbReference type="EMBL" id="EEZ62019.1"/>
    </source>
</evidence>
<organism evidence="1 2">
    <name type="scientific">Slackia exigua (strain ATCC 700122 / DSM 15923 / CIP 105133 / JCM 11022 / KCTC 5966 / S-7)</name>
    <dbReference type="NCBI Taxonomy" id="649764"/>
    <lineage>
        <taxon>Bacteria</taxon>
        <taxon>Bacillati</taxon>
        <taxon>Actinomycetota</taxon>
        <taxon>Coriobacteriia</taxon>
        <taxon>Eggerthellales</taxon>
        <taxon>Eggerthellaceae</taxon>
        <taxon>Slackia</taxon>
    </lineage>
</organism>
<name>D0WE81_SLAES</name>
<accession>D0WE81</accession>
<dbReference type="STRING" id="649764.HMPREF0762_00106"/>
<keyword evidence="2" id="KW-1185">Reference proteome</keyword>
<gene>
    <name evidence="1" type="ORF">HMPREF0762_00106</name>
</gene>
<dbReference type="AlphaFoldDB" id="D0WE81"/>
<proteinExistence type="predicted"/>
<protein>
    <submittedName>
        <fullName evidence="1">Uncharacterized protein</fullName>
    </submittedName>
</protein>
<sequence>MQSSVEVYHRVLRGCAFAQSLHLFATVSSNGGPSACRRFLRFRTK</sequence>